<sequence>MFKSIKTGVLAAILISTAIVAHAQKKIAEGTITYTSEYHPTAEQEGAIAMLPTEVKTKLNGNLMKFSFETGPATITIVQNFVEHNGLTLIDVPVAQMQLAVKMDKAAFEKEMAKAPKFSDFKATGEKKMMGAYNAEKYTYKDDKGTAYELWTTNDVELPAGYFGEQFKDVKGTLVKYTTFQQTVKTTYTLKGITEEKVGALSLEVPKGYELKTMEEIMAMQGGGE</sequence>
<keyword evidence="1" id="KW-0732">Signal</keyword>
<dbReference type="AlphaFoldDB" id="A0A1I2UL75"/>
<dbReference type="RefSeq" id="WP_090992219.1">
    <property type="nucleotide sequence ID" value="NZ_FOPP01000002.1"/>
</dbReference>
<dbReference type="EMBL" id="FOPP01000002">
    <property type="protein sequence ID" value="SFG76397.1"/>
    <property type="molecule type" value="Genomic_DNA"/>
</dbReference>
<dbReference type="STRING" id="414048.SAMN04489864_102159"/>
<proteinExistence type="predicted"/>
<dbReference type="OrthoDB" id="1467107at2"/>
<evidence type="ECO:0000313" key="3">
    <source>
        <dbReference type="Proteomes" id="UP000199666"/>
    </source>
</evidence>
<evidence type="ECO:0000256" key="1">
    <source>
        <dbReference type="SAM" id="SignalP"/>
    </source>
</evidence>
<reference evidence="2 3" key="1">
    <citation type="submission" date="2016-10" db="EMBL/GenBank/DDBJ databases">
        <authorList>
            <person name="de Groot N.N."/>
        </authorList>
    </citation>
    <scope>NUCLEOTIDE SEQUENCE [LARGE SCALE GENOMIC DNA]</scope>
    <source>
        <strain evidence="2 3">DSM 18684</strain>
    </source>
</reference>
<name>A0A1I2UL75_9SPHI</name>
<dbReference type="Proteomes" id="UP000199666">
    <property type="component" value="Unassembled WGS sequence"/>
</dbReference>
<feature type="chain" id="PRO_5011549571" description="DUF4412 domain-containing protein" evidence="1">
    <location>
        <begin position="24"/>
        <end position="225"/>
    </location>
</feature>
<feature type="signal peptide" evidence="1">
    <location>
        <begin position="1"/>
        <end position="23"/>
    </location>
</feature>
<gene>
    <name evidence="2" type="ORF">SAMN04489864_102159</name>
</gene>
<keyword evidence="3" id="KW-1185">Reference proteome</keyword>
<evidence type="ECO:0000313" key="2">
    <source>
        <dbReference type="EMBL" id="SFG76397.1"/>
    </source>
</evidence>
<accession>A0A1I2UL75</accession>
<protein>
    <recommendedName>
        <fullName evidence="4">DUF4412 domain-containing protein</fullName>
    </recommendedName>
</protein>
<organism evidence="2 3">
    <name type="scientific">Pedobacter insulae</name>
    <dbReference type="NCBI Taxonomy" id="414048"/>
    <lineage>
        <taxon>Bacteria</taxon>
        <taxon>Pseudomonadati</taxon>
        <taxon>Bacteroidota</taxon>
        <taxon>Sphingobacteriia</taxon>
        <taxon>Sphingobacteriales</taxon>
        <taxon>Sphingobacteriaceae</taxon>
        <taxon>Pedobacter</taxon>
    </lineage>
</organism>
<evidence type="ECO:0008006" key="4">
    <source>
        <dbReference type="Google" id="ProtNLM"/>
    </source>
</evidence>